<proteinExistence type="predicted"/>
<reference evidence="1" key="1">
    <citation type="submission" date="2020-05" db="EMBL/GenBank/DDBJ databases">
        <authorList>
            <person name="Chiriac C."/>
            <person name="Salcher M."/>
            <person name="Ghai R."/>
            <person name="Kavagutti S V."/>
        </authorList>
    </citation>
    <scope>NUCLEOTIDE SEQUENCE</scope>
</reference>
<dbReference type="EMBL" id="CAFBMK010000046">
    <property type="protein sequence ID" value="CAB4908975.1"/>
    <property type="molecule type" value="Genomic_DNA"/>
</dbReference>
<protein>
    <submittedName>
        <fullName evidence="1">Unannotated protein</fullName>
    </submittedName>
</protein>
<gene>
    <name evidence="1" type="ORF">UFOPK3564_01094</name>
</gene>
<dbReference type="AlphaFoldDB" id="A0A6J7GWJ0"/>
<organism evidence="1">
    <name type="scientific">freshwater metagenome</name>
    <dbReference type="NCBI Taxonomy" id="449393"/>
    <lineage>
        <taxon>unclassified sequences</taxon>
        <taxon>metagenomes</taxon>
        <taxon>ecological metagenomes</taxon>
    </lineage>
</organism>
<name>A0A6J7GWJ0_9ZZZZ</name>
<sequence length="220" mass="22102">MLSPRRPHARRAVGGTLLAGVVAAGLAVGSAGSAGAEDAPERVAVSPDASPAPIGAVQADQAQILGVLRRSRRAADVMPADVAAAVGPARFGRNPGLSRAIDTPTGRGWVVPGDGTICLVAPDSVPGYGVTCSPTSMVATDGITLGMASEDRSTAFTLVPDGAEVTVVEEDRSTERVTPDASGVVEVDAEEVEAVRIATSDGVADKEISDIDDFSGGATE</sequence>
<evidence type="ECO:0000313" key="1">
    <source>
        <dbReference type="EMBL" id="CAB4908975.1"/>
    </source>
</evidence>
<accession>A0A6J7GWJ0</accession>